<evidence type="ECO:0000313" key="3">
    <source>
        <dbReference type="EMBL" id="MDX3129532.1"/>
    </source>
</evidence>
<keyword evidence="2" id="KW-0472">Membrane</keyword>
<evidence type="ECO:0000256" key="2">
    <source>
        <dbReference type="SAM" id="Phobius"/>
    </source>
</evidence>
<comment type="caution">
    <text evidence="3">The sequence shown here is derived from an EMBL/GenBank/DDBJ whole genome shotgun (WGS) entry which is preliminary data.</text>
</comment>
<accession>A0AAJ2PLJ8</accession>
<dbReference type="AlphaFoldDB" id="A0AAJ2PLJ8"/>
<reference evidence="3" key="1">
    <citation type="journal article" date="2023" name="Microb. Genom.">
        <title>Mesoterricola silvestris gen. nov., sp. nov., Mesoterricola sediminis sp. nov., Geothrix oryzae sp. nov., Geothrix edaphica sp. nov., Geothrix rubra sp. nov., and Geothrix limicola sp. nov., six novel members of Acidobacteriota isolated from soils.</title>
        <authorList>
            <person name="Weisberg A.J."/>
            <person name="Pearce E."/>
            <person name="Kramer C.G."/>
            <person name="Chang J.H."/>
            <person name="Clarke C.R."/>
        </authorList>
    </citation>
    <scope>NUCLEOTIDE SEQUENCE</scope>
    <source>
        <strain evidence="3">ND06-05F</strain>
    </source>
</reference>
<dbReference type="InterPro" id="IPR057702">
    <property type="entry name" value="DUF7942"/>
</dbReference>
<dbReference type="Proteomes" id="UP001273589">
    <property type="component" value="Unassembled WGS sequence"/>
</dbReference>
<feature type="region of interest" description="Disordered" evidence="1">
    <location>
        <begin position="1"/>
        <end position="20"/>
    </location>
</feature>
<evidence type="ECO:0000256" key="1">
    <source>
        <dbReference type="SAM" id="MobiDB-lite"/>
    </source>
</evidence>
<protein>
    <submittedName>
        <fullName evidence="3">Uncharacterized protein</fullName>
    </submittedName>
</protein>
<proteinExistence type="predicted"/>
<dbReference type="Pfam" id="PF25637">
    <property type="entry name" value="DUF7942"/>
    <property type="match status" value="1"/>
</dbReference>
<feature type="transmembrane region" description="Helical" evidence="2">
    <location>
        <begin position="84"/>
        <end position="103"/>
    </location>
</feature>
<organism evidence="3 4">
    <name type="scientific">Streptomyces europaeiscabiei</name>
    <dbReference type="NCBI Taxonomy" id="146819"/>
    <lineage>
        <taxon>Bacteria</taxon>
        <taxon>Bacillati</taxon>
        <taxon>Actinomycetota</taxon>
        <taxon>Actinomycetes</taxon>
        <taxon>Kitasatosporales</taxon>
        <taxon>Streptomycetaceae</taxon>
        <taxon>Streptomyces</taxon>
    </lineage>
</organism>
<name>A0AAJ2PLJ8_9ACTN</name>
<dbReference type="RefSeq" id="WP_319690063.1">
    <property type="nucleotide sequence ID" value="NZ_JARAWN010000026.1"/>
</dbReference>
<feature type="transmembrane region" description="Helical" evidence="2">
    <location>
        <begin position="60"/>
        <end position="78"/>
    </location>
</feature>
<dbReference type="NCBIfam" id="NF046119">
    <property type="entry name" value="memb_SCO4225"/>
    <property type="match status" value="1"/>
</dbReference>
<sequence>MTGTDPHTHPHTHTDSGRSVPRRLRDHIGVVGLAYLGVCAVLLVWALVVTAGESTDASMAGVIPLLATAPVSLVLLVLPDNLVMAIIAVALGAAVNAAIIGWCTRALRRGGRTD</sequence>
<keyword evidence="2" id="KW-1133">Transmembrane helix</keyword>
<feature type="compositionally biased region" description="Basic and acidic residues" evidence="1">
    <location>
        <begin position="1"/>
        <end position="16"/>
    </location>
</feature>
<evidence type="ECO:0000313" key="4">
    <source>
        <dbReference type="Proteomes" id="UP001273589"/>
    </source>
</evidence>
<feature type="transmembrane region" description="Helical" evidence="2">
    <location>
        <begin position="28"/>
        <end position="48"/>
    </location>
</feature>
<dbReference type="EMBL" id="JARAWN010000026">
    <property type="protein sequence ID" value="MDX3129532.1"/>
    <property type="molecule type" value="Genomic_DNA"/>
</dbReference>
<keyword evidence="2" id="KW-0812">Transmembrane</keyword>
<gene>
    <name evidence="3" type="ORF">PV367_06880</name>
</gene>